<dbReference type="AlphaFoldDB" id="A0AAD7H6Z3"/>
<sequence length="251" mass="28157">MELPRGIAPVVLLLSLARDRALSVVWRSYPRRLSSYPALLRCALSLRLRRVCGGAVSRRVSPPSLRAATASGVSGTELSHCACYPSLPPSPRIPFFCAGFLKCFWRISSSYRAFPLSCTARSIAPVLLLLPDLARLCSVCHLRRRAVLWRIARVLPPFPSLSLLHSYLVPLWPIFHYLLWPDIASEDTSQDTHYAAYAATNQAFAERIESDLIYIPSYRLLLPDAYDSLVIGLFVRMWHGVLEERGVGCEM</sequence>
<accession>A0AAD7H6Z3</accession>
<evidence type="ECO:0000313" key="2">
    <source>
        <dbReference type="Proteomes" id="UP001215598"/>
    </source>
</evidence>
<protein>
    <submittedName>
        <fullName evidence="1">Uncharacterized protein</fullName>
    </submittedName>
</protein>
<gene>
    <name evidence="1" type="ORF">B0H16DRAFT_1899491</name>
</gene>
<reference evidence="1" key="1">
    <citation type="submission" date="2023-03" db="EMBL/GenBank/DDBJ databases">
        <title>Massive genome expansion in bonnet fungi (Mycena s.s.) driven by repeated elements and novel gene families across ecological guilds.</title>
        <authorList>
            <consortium name="Lawrence Berkeley National Laboratory"/>
            <person name="Harder C.B."/>
            <person name="Miyauchi S."/>
            <person name="Viragh M."/>
            <person name="Kuo A."/>
            <person name="Thoen E."/>
            <person name="Andreopoulos B."/>
            <person name="Lu D."/>
            <person name="Skrede I."/>
            <person name="Drula E."/>
            <person name="Henrissat B."/>
            <person name="Morin E."/>
            <person name="Kohler A."/>
            <person name="Barry K."/>
            <person name="LaButti K."/>
            <person name="Morin E."/>
            <person name="Salamov A."/>
            <person name="Lipzen A."/>
            <person name="Mereny Z."/>
            <person name="Hegedus B."/>
            <person name="Baldrian P."/>
            <person name="Stursova M."/>
            <person name="Weitz H."/>
            <person name="Taylor A."/>
            <person name="Grigoriev I.V."/>
            <person name="Nagy L.G."/>
            <person name="Martin F."/>
            <person name="Kauserud H."/>
        </authorList>
    </citation>
    <scope>NUCLEOTIDE SEQUENCE</scope>
    <source>
        <strain evidence="1">CBHHK182m</strain>
    </source>
</reference>
<comment type="caution">
    <text evidence="1">The sequence shown here is derived from an EMBL/GenBank/DDBJ whole genome shotgun (WGS) entry which is preliminary data.</text>
</comment>
<dbReference type="Proteomes" id="UP001215598">
    <property type="component" value="Unassembled WGS sequence"/>
</dbReference>
<dbReference type="Gene3D" id="3.40.50.2000">
    <property type="entry name" value="Glycogen Phosphorylase B"/>
    <property type="match status" value="1"/>
</dbReference>
<dbReference type="EMBL" id="JARKIB010000342">
    <property type="protein sequence ID" value="KAJ7713482.1"/>
    <property type="molecule type" value="Genomic_DNA"/>
</dbReference>
<keyword evidence="2" id="KW-1185">Reference proteome</keyword>
<name>A0AAD7H6Z3_9AGAR</name>
<evidence type="ECO:0000313" key="1">
    <source>
        <dbReference type="EMBL" id="KAJ7713482.1"/>
    </source>
</evidence>
<organism evidence="1 2">
    <name type="scientific">Mycena metata</name>
    <dbReference type="NCBI Taxonomy" id="1033252"/>
    <lineage>
        <taxon>Eukaryota</taxon>
        <taxon>Fungi</taxon>
        <taxon>Dikarya</taxon>
        <taxon>Basidiomycota</taxon>
        <taxon>Agaricomycotina</taxon>
        <taxon>Agaricomycetes</taxon>
        <taxon>Agaricomycetidae</taxon>
        <taxon>Agaricales</taxon>
        <taxon>Marasmiineae</taxon>
        <taxon>Mycenaceae</taxon>
        <taxon>Mycena</taxon>
    </lineage>
</organism>
<proteinExistence type="predicted"/>